<dbReference type="PIRSF" id="PIRSF017082">
    <property type="entry name" value="YflP"/>
    <property type="match status" value="1"/>
</dbReference>
<organism evidence="3 4">
    <name type="scientific">Couchioplanes caeruleus subsp. caeruleus</name>
    <dbReference type="NCBI Taxonomy" id="56427"/>
    <lineage>
        <taxon>Bacteria</taxon>
        <taxon>Bacillati</taxon>
        <taxon>Actinomycetota</taxon>
        <taxon>Actinomycetes</taxon>
        <taxon>Micromonosporales</taxon>
        <taxon>Micromonosporaceae</taxon>
        <taxon>Couchioplanes</taxon>
    </lineage>
</organism>
<dbReference type="Gene3D" id="3.40.190.10">
    <property type="entry name" value="Periplasmic binding protein-like II"/>
    <property type="match status" value="1"/>
</dbReference>
<dbReference type="EMBL" id="MEIA01000188">
    <property type="protein sequence ID" value="OJF12911.1"/>
    <property type="molecule type" value="Genomic_DNA"/>
</dbReference>
<dbReference type="Pfam" id="PF03401">
    <property type="entry name" value="TctC"/>
    <property type="match status" value="1"/>
</dbReference>
<evidence type="ECO:0000256" key="2">
    <source>
        <dbReference type="SAM" id="SignalP"/>
    </source>
</evidence>
<feature type="chain" id="PRO_5009663789" description="C4-dicarboxylate ABC transporter substrate-binding protein" evidence="2">
    <location>
        <begin position="24"/>
        <end position="325"/>
    </location>
</feature>
<dbReference type="Gene3D" id="3.40.190.150">
    <property type="entry name" value="Bordetella uptake gene, domain 1"/>
    <property type="match status" value="1"/>
</dbReference>
<evidence type="ECO:0000313" key="3">
    <source>
        <dbReference type="EMBL" id="OJF12911.1"/>
    </source>
</evidence>
<comment type="caution">
    <text evidence="3">The sequence shown here is derived from an EMBL/GenBank/DDBJ whole genome shotgun (WGS) entry which is preliminary data.</text>
</comment>
<dbReference type="PROSITE" id="PS51257">
    <property type="entry name" value="PROKAR_LIPOPROTEIN"/>
    <property type="match status" value="1"/>
</dbReference>
<feature type="signal peptide" evidence="2">
    <location>
        <begin position="1"/>
        <end position="23"/>
    </location>
</feature>
<dbReference type="PANTHER" id="PTHR42928">
    <property type="entry name" value="TRICARBOXYLATE-BINDING PROTEIN"/>
    <property type="match status" value="1"/>
</dbReference>
<evidence type="ECO:0000313" key="4">
    <source>
        <dbReference type="Proteomes" id="UP000182486"/>
    </source>
</evidence>
<keyword evidence="2" id="KW-0732">Signal</keyword>
<dbReference type="PANTHER" id="PTHR42928:SF3">
    <property type="entry name" value="UPF0065 PROTEIN YFLP"/>
    <property type="match status" value="1"/>
</dbReference>
<sequence>MRRRTMLTGALGGALVAVLQGCAATDGDLSDLRVMVPNPPGSGYDITARVLARTLDAAGIARGVEVFNLPGGSGVVGLRRLAYEHGNGRLVMLMGLGLVGAELAAGTPATLAGTTPVARLVQEPAILVVRRDSPYSSLDELIDGWRADPAGVRAGGGSSVGGPDHLATMLLAESVGLSPARVAYTRHDGGGDLLAAILGREVEFAMSGLSEYADQIRSGQLRALAVTSERPVDQVAAPTVRSVGFDIVVNNWRGIVAPPGLSAPDAEAIRAVIAALDASPDWADARARFGWTDAYLGGDAFARFMADERSRVAGVLNRLGVTAQA</sequence>
<proteinExistence type="inferred from homology"/>
<dbReference type="CDD" id="cd07012">
    <property type="entry name" value="PBP2_Bug_TTT"/>
    <property type="match status" value="1"/>
</dbReference>
<keyword evidence="4" id="KW-1185">Reference proteome</keyword>
<dbReference type="Proteomes" id="UP000182486">
    <property type="component" value="Unassembled WGS sequence"/>
</dbReference>
<reference evidence="3 4" key="1">
    <citation type="submission" date="2016-09" db="EMBL/GenBank/DDBJ databases">
        <title>Couchioplanes caeruleus draft genome sequence.</title>
        <authorList>
            <person name="Sheehan J."/>
            <person name="Caffrey P."/>
        </authorList>
    </citation>
    <scope>NUCLEOTIDE SEQUENCE [LARGE SCALE GENOMIC DNA]</scope>
    <source>
        <strain evidence="3 4">DSM 43634</strain>
    </source>
</reference>
<dbReference type="InterPro" id="IPR042100">
    <property type="entry name" value="Bug_dom1"/>
</dbReference>
<accession>A0A1K0FJ73</accession>
<evidence type="ECO:0008006" key="5">
    <source>
        <dbReference type="Google" id="ProtNLM"/>
    </source>
</evidence>
<name>A0A1K0FJ73_9ACTN</name>
<dbReference type="InterPro" id="IPR005064">
    <property type="entry name" value="BUG"/>
</dbReference>
<gene>
    <name evidence="3" type="ORF">BG844_18085</name>
</gene>
<dbReference type="SUPFAM" id="SSF53850">
    <property type="entry name" value="Periplasmic binding protein-like II"/>
    <property type="match status" value="1"/>
</dbReference>
<evidence type="ECO:0000256" key="1">
    <source>
        <dbReference type="ARBA" id="ARBA00006987"/>
    </source>
</evidence>
<comment type="similarity">
    <text evidence="1">Belongs to the UPF0065 (bug) family.</text>
</comment>
<protein>
    <recommendedName>
        <fullName evidence="5">C4-dicarboxylate ABC transporter substrate-binding protein</fullName>
    </recommendedName>
</protein>
<dbReference type="AlphaFoldDB" id="A0A1K0FJ73"/>